<reference evidence="2" key="1">
    <citation type="submission" date="2021-01" db="EMBL/GenBank/DDBJ databases">
        <authorList>
            <person name="Corre E."/>
            <person name="Pelletier E."/>
            <person name="Niang G."/>
            <person name="Scheremetjew M."/>
            <person name="Finn R."/>
            <person name="Kale V."/>
            <person name="Holt S."/>
            <person name="Cochrane G."/>
            <person name="Meng A."/>
            <person name="Brown T."/>
            <person name="Cohen L."/>
        </authorList>
    </citation>
    <scope>NUCLEOTIDE SEQUENCE</scope>
    <source>
        <strain evidence="2">UTEXLB2642</strain>
    </source>
</reference>
<evidence type="ECO:0000256" key="1">
    <source>
        <dbReference type="ARBA" id="ARBA00022598"/>
    </source>
</evidence>
<dbReference type="InterPro" id="IPR003694">
    <property type="entry name" value="NAD_synthase"/>
</dbReference>
<dbReference type="EMBL" id="HBFD01002962">
    <property type="protein sequence ID" value="CAD8716553.1"/>
    <property type="molecule type" value="Transcribed_RNA"/>
</dbReference>
<name>A0A7S0SX53_9STRA</name>
<sequence>MGMTYDELGIFGLYRKVYRCGPVSMFIKLLDTWKSQVVPKEIAVKVKRFFYYYGINRHKLTTLTPSYHAENYSPDDNRFDLRQFLYNNTWSRQFQRIDDILKSFDVENIE</sequence>
<dbReference type="GO" id="GO:0003952">
    <property type="term" value="F:NAD+ synthase (glutamine-hydrolyzing) activity"/>
    <property type="evidence" value="ECO:0007669"/>
    <property type="project" value="InterPro"/>
</dbReference>
<gene>
    <name evidence="2" type="ORF">CNEB1095_LOCUS1909</name>
</gene>
<protein>
    <recommendedName>
        <fullName evidence="3">NAD/GMP synthase domain-containing protein</fullName>
    </recommendedName>
</protein>
<dbReference type="PANTHER" id="PTHR23090">
    <property type="entry name" value="NH 3 /GLUTAMINE-DEPENDENT NAD + SYNTHETASE"/>
    <property type="match status" value="1"/>
</dbReference>
<keyword evidence="1" id="KW-0436">Ligase</keyword>
<dbReference type="Gene3D" id="3.40.50.620">
    <property type="entry name" value="HUPs"/>
    <property type="match status" value="1"/>
</dbReference>
<proteinExistence type="predicted"/>
<dbReference type="InterPro" id="IPR014729">
    <property type="entry name" value="Rossmann-like_a/b/a_fold"/>
</dbReference>
<accession>A0A7S0SX53</accession>
<organism evidence="2">
    <name type="scientific">Chromulina nebulosa</name>
    <dbReference type="NCBI Taxonomy" id="96789"/>
    <lineage>
        <taxon>Eukaryota</taxon>
        <taxon>Sar</taxon>
        <taxon>Stramenopiles</taxon>
        <taxon>Ochrophyta</taxon>
        <taxon>Chrysophyceae</taxon>
        <taxon>Chromulinales</taxon>
        <taxon>Chromulinaceae</taxon>
        <taxon>Chromulina</taxon>
    </lineage>
</organism>
<evidence type="ECO:0008006" key="3">
    <source>
        <dbReference type="Google" id="ProtNLM"/>
    </source>
</evidence>
<dbReference type="GO" id="GO:0009435">
    <property type="term" value="P:NAD+ biosynthetic process"/>
    <property type="evidence" value="ECO:0007669"/>
    <property type="project" value="InterPro"/>
</dbReference>
<evidence type="ECO:0000313" key="2">
    <source>
        <dbReference type="EMBL" id="CAD8716553.1"/>
    </source>
</evidence>
<dbReference type="GO" id="GO:0005737">
    <property type="term" value="C:cytoplasm"/>
    <property type="evidence" value="ECO:0007669"/>
    <property type="project" value="InterPro"/>
</dbReference>
<dbReference type="GO" id="GO:0004359">
    <property type="term" value="F:glutaminase activity"/>
    <property type="evidence" value="ECO:0007669"/>
    <property type="project" value="InterPro"/>
</dbReference>
<dbReference type="PANTHER" id="PTHR23090:SF9">
    <property type="entry name" value="GLUTAMINE-DEPENDENT NAD(+) SYNTHETASE"/>
    <property type="match status" value="1"/>
</dbReference>
<dbReference type="AlphaFoldDB" id="A0A7S0SX53"/>